<dbReference type="InterPro" id="IPR015915">
    <property type="entry name" value="Kelch-typ_b-propeller"/>
</dbReference>
<dbReference type="PANTHER" id="PTHR46375:SF3">
    <property type="entry name" value="KELCH REPEAT AND BTB DOMAIN-CONTAINING PROTEIN 13"/>
    <property type="match status" value="1"/>
</dbReference>
<keyword evidence="1" id="KW-0880">Kelch repeat</keyword>
<dbReference type="Gene3D" id="3.30.710.10">
    <property type="entry name" value="Potassium Channel Kv1.1, Chain A"/>
    <property type="match status" value="1"/>
</dbReference>
<dbReference type="InterPro" id="IPR006652">
    <property type="entry name" value="Kelch_1"/>
</dbReference>
<keyword evidence="4" id="KW-1185">Reference proteome</keyword>
<dbReference type="GeneID" id="116953642"/>
<dbReference type="InterPro" id="IPR000210">
    <property type="entry name" value="BTB/POZ_dom"/>
</dbReference>
<dbReference type="Proteomes" id="UP001318040">
    <property type="component" value="Chromosome 52"/>
</dbReference>
<evidence type="ECO:0000256" key="1">
    <source>
        <dbReference type="ARBA" id="ARBA00022441"/>
    </source>
</evidence>
<name>A0AAJ7U771_PETMA</name>
<dbReference type="AlphaFoldDB" id="A0AAJ7U771"/>
<proteinExistence type="predicted"/>
<evidence type="ECO:0000256" key="2">
    <source>
        <dbReference type="ARBA" id="ARBA00022737"/>
    </source>
</evidence>
<dbReference type="KEGG" id="pmrn:116953642"/>
<dbReference type="PROSITE" id="PS50097">
    <property type="entry name" value="BTB"/>
    <property type="match status" value="1"/>
</dbReference>
<dbReference type="PANTHER" id="PTHR46375">
    <property type="entry name" value="KELCH REPEAT AND BTB DOMAIN-CONTAINING PROTEIN 13-RELATED"/>
    <property type="match status" value="1"/>
</dbReference>
<dbReference type="Pfam" id="PF01344">
    <property type="entry name" value="Kelch_1"/>
    <property type="match status" value="2"/>
</dbReference>
<accession>A0AAJ7U771</accession>
<gene>
    <name evidence="5" type="primary">KBTBD13</name>
</gene>
<evidence type="ECO:0000313" key="5">
    <source>
        <dbReference type="RefSeq" id="XP_032829921.1"/>
    </source>
</evidence>
<dbReference type="CTD" id="390594"/>
<sequence length="449" mass="49695">MSKPSPTRDLRVTVEGVRFEVNRSRMAEHCDYFGALFRSGMRECHRDELEITGCITANGFSIMLRVLDDDDATPLRVDDVVDAVEAAGFLQVSALVAYLSAAVDSDNCVEMLVAASEYGVERVRRCAAHFVRDVLDEPRFVSRLSLLSEEQRLHVSALQPSRLSAVGTYSSSNAYLDDKSRTVCCLDEVHNRWEVVTALPCSASSALAGIAVLNNKLYLVGGIRGMERDPVETTFCYDPLRRAWRELAGPNQPRYNLALLAHRDRLLAIGGEYGGIKLATVESFDERAEEWSPCAPLPQAAAGAACATTLGRAFVCLWKPLDTTTISELDADGEGWRRLATLVKPQSYGHCMVAHRDNLYVIRNGPYDDFLHCAIDRYNISSAAWTTLAGQYMNSKGALFSSVVKGDRVFTLNRMIAMPYAIEAERWRPLPALAGFPRGGTLHTFLLRL</sequence>
<dbReference type="SUPFAM" id="SSF117281">
    <property type="entry name" value="Kelch motif"/>
    <property type="match status" value="1"/>
</dbReference>
<dbReference type="SMART" id="SM00612">
    <property type="entry name" value="Kelch"/>
    <property type="match status" value="2"/>
</dbReference>
<dbReference type="InterPro" id="IPR052392">
    <property type="entry name" value="Kelch-BTB_domain-containing"/>
</dbReference>
<dbReference type="Pfam" id="PF00651">
    <property type="entry name" value="BTB"/>
    <property type="match status" value="1"/>
</dbReference>
<feature type="domain" description="BTB" evidence="3">
    <location>
        <begin position="8"/>
        <end position="67"/>
    </location>
</feature>
<evidence type="ECO:0000313" key="4">
    <source>
        <dbReference type="Proteomes" id="UP001318040"/>
    </source>
</evidence>
<dbReference type="SUPFAM" id="SSF54695">
    <property type="entry name" value="POZ domain"/>
    <property type="match status" value="1"/>
</dbReference>
<dbReference type="RefSeq" id="XP_032829921.1">
    <property type="nucleotide sequence ID" value="XM_032974030.1"/>
</dbReference>
<reference evidence="5" key="1">
    <citation type="submission" date="2025-08" db="UniProtKB">
        <authorList>
            <consortium name="RefSeq"/>
        </authorList>
    </citation>
    <scope>IDENTIFICATION</scope>
    <source>
        <tissue evidence="5">Sperm</tissue>
    </source>
</reference>
<dbReference type="InterPro" id="IPR011333">
    <property type="entry name" value="SKP1/BTB/POZ_sf"/>
</dbReference>
<organism evidence="4 5">
    <name type="scientific">Petromyzon marinus</name>
    <name type="common">Sea lamprey</name>
    <dbReference type="NCBI Taxonomy" id="7757"/>
    <lineage>
        <taxon>Eukaryota</taxon>
        <taxon>Metazoa</taxon>
        <taxon>Chordata</taxon>
        <taxon>Craniata</taxon>
        <taxon>Vertebrata</taxon>
        <taxon>Cyclostomata</taxon>
        <taxon>Hyperoartia</taxon>
        <taxon>Petromyzontiformes</taxon>
        <taxon>Petromyzontidae</taxon>
        <taxon>Petromyzon</taxon>
    </lineage>
</organism>
<protein>
    <submittedName>
        <fullName evidence="5">Kelch repeat and BTB domain-containing protein 13</fullName>
    </submittedName>
</protein>
<evidence type="ECO:0000259" key="3">
    <source>
        <dbReference type="PROSITE" id="PS50097"/>
    </source>
</evidence>
<keyword evidence="2" id="KW-0677">Repeat</keyword>
<dbReference type="Gene3D" id="2.120.10.80">
    <property type="entry name" value="Kelch-type beta propeller"/>
    <property type="match status" value="2"/>
</dbReference>